<proteinExistence type="inferred from homology"/>
<evidence type="ECO:0000256" key="2">
    <source>
        <dbReference type="SAM" id="Phobius"/>
    </source>
</evidence>
<dbReference type="InterPro" id="IPR052756">
    <property type="entry name" value="Alkyne_AA_exporter"/>
</dbReference>
<protein>
    <submittedName>
        <fullName evidence="4">Threonine/homoserine efflux transporter RhtA</fullName>
    </submittedName>
</protein>
<feature type="transmembrane region" description="Helical" evidence="2">
    <location>
        <begin position="277"/>
        <end position="293"/>
    </location>
</feature>
<dbReference type="InParanoid" id="A0A420XU97"/>
<accession>A0A420XU97</accession>
<keyword evidence="2" id="KW-0472">Membrane</keyword>
<feature type="transmembrane region" description="Helical" evidence="2">
    <location>
        <begin position="46"/>
        <end position="64"/>
    </location>
</feature>
<dbReference type="RefSeq" id="WP_121191943.1">
    <property type="nucleotide sequence ID" value="NZ_RBWV01000009.1"/>
</dbReference>
<feature type="transmembrane region" description="Helical" evidence="2">
    <location>
        <begin position="133"/>
        <end position="153"/>
    </location>
</feature>
<dbReference type="SUPFAM" id="SSF103481">
    <property type="entry name" value="Multidrug resistance efflux transporter EmrE"/>
    <property type="match status" value="2"/>
</dbReference>
<dbReference type="Gene3D" id="1.10.3730.20">
    <property type="match status" value="1"/>
</dbReference>
<keyword evidence="2" id="KW-1133">Transmembrane helix</keyword>
<evidence type="ECO:0000256" key="1">
    <source>
        <dbReference type="ARBA" id="ARBA00007362"/>
    </source>
</evidence>
<comment type="similarity">
    <text evidence="1">Belongs to the EamA transporter family.</text>
</comment>
<evidence type="ECO:0000313" key="5">
    <source>
        <dbReference type="Proteomes" id="UP000281955"/>
    </source>
</evidence>
<sequence>MTAPALPGTHALPGRALAAAGVTVLAWASAFVAIRGVGHGFGPGPLTLGRLLIGTVALGGLLLVRGRWVAPTQREWLLLVLCGLSWFAVYNLALNAAERRIDAGTAAMLVNVGPVLIALLAGALLGEGFPRPLLTGAAVAFAGAVVIGVATTTDAHADGLGVVLSLLAAATYAVGVLSQKPLLARLPALQVTWIACAVASVACLPAAPSLVHDLGSASAGQTAGLAYLGLVPTTLAFTTWAYALARVPAGRLAVTTYLVPPVTVLLAWPLLGEVPPALALLGGALALAGVSITRRR</sequence>
<reference evidence="4 5" key="1">
    <citation type="submission" date="2018-10" db="EMBL/GenBank/DDBJ databases">
        <title>Genomic Encyclopedia of Archaeal and Bacterial Type Strains, Phase II (KMG-II): from individual species to whole genera.</title>
        <authorList>
            <person name="Goeker M."/>
        </authorList>
    </citation>
    <scope>NUCLEOTIDE SEQUENCE [LARGE SCALE GENOMIC DNA]</scope>
    <source>
        <strain evidence="4 5">RP-AC37</strain>
    </source>
</reference>
<dbReference type="PANTHER" id="PTHR12715:SF4">
    <property type="entry name" value="EAMA DOMAIN-CONTAINING PROTEIN"/>
    <property type="match status" value="1"/>
</dbReference>
<feature type="domain" description="EamA" evidence="3">
    <location>
        <begin position="160"/>
        <end position="293"/>
    </location>
</feature>
<gene>
    <name evidence="4" type="ORF">CLV35_0651</name>
</gene>
<dbReference type="EMBL" id="RBWV01000009">
    <property type="protein sequence ID" value="RKS80229.1"/>
    <property type="molecule type" value="Genomic_DNA"/>
</dbReference>
<feature type="domain" description="EamA" evidence="3">
    <location>
        <begin position="20"/>
        <end position="147"/>
    </location>
</feature>
<evidence type="ECO:0000313" key="4">
    <source>
        <dbReference type="EMBL" id="RKS80229.1"/>
    </source>
</evidence>
<dbReference type="Proteomes" id="UP000281955">
    <property type="component" value="Unassembled WGS sequence"/>
</dbReference>
<evidence type="ECO:0000259" key="3">
    <source>
        <dbReference type="Pfam" id="PF00892"/>
    </source>
</evidence>
<dbReference type="InterPro" id="IPR037185">
    <property type="entry name" value="EmrE-like"/>
</dbReference>
<keyword evidence="5" id="KW-1185">Reference proteome</keyword>
<feature type="transmembrane region" description="Helical" evidence="2">
    <location>
        <begin position="159"/>
        <end position="177"/>
    </location>
</feature>
<organism evidence="4 5">
    <name type="scientific">Motilibacter peucedani</name>
    <dbReference type="NCBI Taxonomy" id="598650"/>
    <lineage>
        <taxon>Bacteria</taxon>
        <taxon>Bacillati</taxon>
        <taxon>Actinomycetota</taxon>
        <taxon>Actinomycetes</taxon>
        <taxon>Motilibacterales</taxon>
        <taxon>Motilibacteraceae</taxon>
        <taxon>Motilibacter</taxon>
    </lineage>
</organism>
<feature type="transmembrane region" description="Helical" evidence="2">
    <location>
        <begin position="12"/>
        <end position="34"/>
    </location>
</feature>
<dbReference type="InterPro" id="IPR000620">
    <property type="entry name" value="EamA_dom"/>
</dbReference>
<feature type="transmembrane region" description="Helical" evidence="2">
    <location>
        <begin position="252"/>
        <end position="271"/>
    </location>
</feature>
<keyword evidence="2" id="KW-0812">Transmembrane</keyword>
<dbReference type="Pfam" id="PF00892">
    <property type="entry name" value="EamA"/>
    <property type="match status" value="2"/>
</dbReference>
<dbReference type="AlphaFoldDB" id="A0A420XU97"/>
<feature type="transmembrane region" description="Helical" evidence="2">
    <location>
        <begin position="189"/>
        <end position="211"/>
    </location>
</feature>
<name>A0A420XU97_9ACTN</name>
<comment type="caution">
    <text evidence="4">The sequence shown here is derived from an EMBL/GenBank/DDBJ whole genome shotgun (WGS) entry which is preliminary data.</text>
</comment>
<feature type="transmembrane region" description="Helical" evidence="2">
    <location>
        <begin position="106"/>
        <end position="126"/>
    </location>
</feature>
<dbReference type="PANTHER" id="PTHR12715">
    <property type="entry name" value="TRANSPORTER, DRUG/METABOLITE EXPORTER FAMILY"/>
    <property type="match status" value="1"/>
</dbReference>
<feature type="transmembrane region" description="Helical" evidence="2">
    <location>
        <begin position="223"/>
        <end position="245"/>
    </location>
</feature>
<dbReference type="OrthoDB" id="3744378at2"/>
<feature type="transmembrane region" description="Helical" evidence="2">
    <location>
        <begin position="76"/>
        <end position="94"/>
    </location>
</feature>
<dbReference type="GO" id="GO:0016020">
    <property type="term" value="C:membrane"/>
    <property type="evidence" value="ECO:0007669"/>
    <property type="project" value="InterPro"/>
</dbReference>